<protein>
    <submittedName>
        <fullName evidence="1">Uncharacterized protein</fullName>
    </submittedName>
</protein>
<reference evidence="1" key="1">
    <citation type="submission" date="2021-01" db="EMBL/GenBank/DDBJ databases">
        <title>Whole genome shotgun sequence of Virgisporangium ochraceum NBRC 16418.</title>
        <authorList>
            <person name="Komaki H."/>
            <person name="Tamura T."/>
        </authorList>
    </citation>
    <scope>NUCLEOTIDE SEQUENCE</scope>
    <source>
        <strain evidence="1">NBRC 16418</strain>
    </source>
</reference>
<gene>
    <name evidence="1" type="ORF">Voc01_102530</name>
</gene>
<keyword evidence="2" id="KW-1185">Reference proteome</keyword>
<evidence type="ECO:0000313" key="2">
    <source>
        <dbReference type="Proteomes" id="UP000635606"/>
    </source>
</evidence>
<sequence>MFSSTLRWFLVGAAVATALVAAGAVAVALRRGCALADTEAELFPPDEVTDEGDRVFTAGAIG</sequence>
<name>A0A8J4A996_9ACTN</name>
<comment type="caution">
    <text evidence="1">The sequence shown here is derived from an EMBL/GenBank/DDBJ whole genome shotgun (WGS) entry which is preliminary data.</text>
</comment>
<evidence type="ECO:0000313" key="1">
    <source>
        <dbReference type="EMBL" id="GIJ75336.1"/>
    </source>
</evidence>
<dbReference type="RefSeq" id="WP_203935100.1">
    <property type="nucleotide sequence ID" value="NZ_BOPH01000155.1"/>
</dbReference>
<proteinExistence type="predicted"/>
<dbReference type="EMBL" id="BOPH01000155">
    <property type="protein sequence ID" value="GIJ75336.1"/>
    <property type="molecule type" value="Genomic_DNA"/>
</dbReference>
<organism evidence="1 2">
    <name type="scientific">Virgisporangium ochraceum</name>
    <dbReference type="NCBI Taxonomy" id="65505"/>
    <lineage>
        <taxon>Bacteria</taxon>
        <taxon>Bacillati</taxon>
        <taxon>Actinomycetota</taxon>
        <taxon>Actinomycetes</taxon>
        <taxon>Micromonosporales</taxon>
        <taxon>Micromonosporaceae</taxon>
        <taxon>Virgisporangium</taxon>
    </lineage>
</organism>
<accession>A0A8J4A996</accession>
<dbReference type="AlphaFoldDB" id="A0A8J4A996"/>
<dbReference type="Proteomes" id="UP000635606">
    <property type="component" value="Unassembled WGS sequence"/>
</dbReference>